<dbReference type="EMBL" id="PDJQ01000001">
    <property type="protein sequence ID" value="PFG72815.1"/>
    <property type="molecule type" value="Genomic_DNA"/>
</dbReference>
<keyword evidence="5" id="KW-0802">TPR repeat</keyword>
<dbReference type="AlphaFoldDB" id="A0A2A9HCS9"/>
<dbReference type="PROSITE" id="PS50005">
    <property type="entry name" value="TPR"/>
    <property type="match status" value="2"/>
</dbReference>
<keyword evidence="1" id="KW-1003">Cell membrane</keyword>
<keyword evidence="4 7" id="KW-0472">Membrane</keyword>
<dbReference type="InterPro" id="IPR036465">
    <property type="entry name" value="vWFA_dom_sf"/>
</dbReference>
<feature type="compositionally biased region" description="Pro residues" evidence="6">
    <location>
        <begin position="469"/>
        <end position="499"/>
    </location>
</feature>
<evidence type="ECO:0000256" key="7">
    <source>
        <dbReference type="SAM" id="Phobius"/>
    </source>
</evidence>
<dbReference type="Gene3D" id="3.40.50.410">
    <property type="entry name" value="von Willebrand factor, type A domain"/>
    <property type="match status" value="1"/>
</dbReference>
<evidence type="ECO:0000256" key="5">
    <source>
        <dbReference type="PROSITE-ProRule" id="PRU00339"/>
    </source>
</evidence>
<dbReference type="SMART" id="SM00327">
    <property type="entry name" value="VWA"/>
    <property type="match status" value="1"/>
</dbReference>
<evidence type="ECO:0000259" key="8">
    <source>
        <dbReference type="PROSITE" id="PS50234"/>
    </source>
</evidence>
<evidence type="ECO:0000256" key="3">
    <source>
        <dbReference type="ARBA" id="ARBA00022989"/>
    </source>
</evidence>
<dbReference type="SUPFAM" id="SSF53300">
    <property type="entry name" value="vWA-like"/>
    <property type="match status" value="1"/>
</dbReference>
<gene>
    <name evidence="9" type="ORF">A9A59_0006</name>
</gene>
<evidence type="ECO:0000256" key="4">
    <source>
        <dbReference type="ARBA" id="ARBA00023136"/>
    </source>
</evidence>
<evidence type="ECO:0000313" key="9">
    <source>
        <dbReference type="EMBL" id="PFG72815.1"/>
    </source>
</evidence>
<accession>A0A2A9HCS9</accession>
<keyword evidence="2 7" id="KW-0812">Transmembrane</keyword>
<dbReference type="RefSeq" id="WP_098502321.1">
    <property type="nucleotide sequence ID" value="NZ_PDJQ01000001.1"/>
</dbReference>
<dbReference type="InterPro" id="IPR050768">
    <property type="entry name" value="UPF0353/GerABKA_families"/>
</dbReference>
<feature type="compositionally biased region" description="Low complexity" evidence="6">
    <location>
        <begin position="581"/>
        <end position="601"/>
    </location>
</feature>
<dbReference type="SMART" id="SM00028">
    <property type="entry name" value="TPR"/>
    <property type="match status" value="3"/>
</dbReference>
<dbReference type="Gene3D" id="1.25.40.10">
    <property type="entry name" value="Tetratricopeptide repeat domain"/>
    <property type="match status" value="1"/>
</dbReference>
<feature type="compositionally biased region" description="Low complexity" evidence="6">
    <location>
        <begin position="541"/>
        <end position="574"/>
    </location>
</feature>
<dbReference type="PROSITE" id="PS50234">
    <property type="entry name" value="VWFA"/>
    <property type="match status" value="1"/>
</dbReference>
<dbReference type="InterPro" id="IPR019734">
    <property type="entry name" value="TPR_rpt"/>
</dbReference>
<sequence>MSGITFAHEWVLLILPLPLLALAAWGVGMARGRRRARRLSRFLPAPPSATAALLYTLAACLAIVAAAQPRWGTRVSQVPRTGADLVIVMDISRSMDVPDVQPSRLAAAKAAAVQSIDRLAGDRVGLVIFAGSARIRFPLTTDAAAAARVVESLETGVVLVEGGTDVARGLELALDLLADDSSAGRLILLLTDGDNLGGDVAAVAESIRASGVELLVAGVGTPDGGIVPAVDPLTGRVSPRLDAAGQPIVSRLDEPFLRALAAAAGGRYLGTNLVVVPGVVEGRIRALERTRLDERTTTLPVERFQLFAGAALAAVLLGTLVERFRPRRPAHLLPAAAALALLLAGCASPAYQANERGRAALEAGDPETAIEAFLEAQVERPSDPDIALNLAAAYHAAGRYEDAIRNARRALESNDPEIRRRAFASIGHHQFEAGRLPEALSAFRDALIIDPSDDASRHDFEVVLRLLYPPEPAPTPTPPATPSPAPGQSPTPNGPPGTPSPGAGAHPVPARAPPCPARAAKPRSPAPRPSPPRARTGLQCPAPAARPARPSPSSTARSRPSTAKCSGSCSRPASSQPPPRRSASSNSSPSAAALPSSAMPSPAGPAPTIDVRSQALPPFDPSPQRRPR</sequence>
<evidence type="ECO:0000313" key="10">
    <source>
        <dbReference type="Proteomes" id="UP000223071"/>
    </source>
</evidence>
<feature type="region of interest" description="Disordered" evidence="6">
    <location>
        <begin position="469"/>
        <end position="628"/>
    </location>
</feature>
<dbReference type="InterPro" id="IPR011990">
    <property type="entry name" value="TPR-like_helical_dom_sf"/>
</dbReference>
<feature type="transmembrane region" description="Helical" evidence="7">
    <location>
        <begin position="6"/>
        <end position="28"/>
    </location>
</feature>
<dbReference type="Proteomes" id="UP000223071">
    <property type="component" value="Unassembled WGS sequence"/>
</dbReference>
<evidence type="ECO:0000256" key="6">
    <source>
        <dbReference type="SAM" id="MobiDB-lite"/>
    </source>
</evidence>
<keyword evidence="10" id="KW-1185">Reference proteome</keyword>
<dbReference type="Pfam" id="PF13432">
    <property type="entry name" value="TPR_16"/>
    <property type="match status" value="1"/>
</dbReference>
<organism evidence="9 10">
    <name type="scientific">Tepidiforma thermophila (strain KCTC 52669 / CGMCC 1.13589 / G233)</name>
    <dbReference type="NCBI Taxonomy" id="2761530"/>
    <lineage>
        <taxon>Bacteria</taxon>
        <taxon>Bacillati</taxon>
        <taxon>Chloroflexota</taxon>
        <taxon>Tepidiformia</taxon>
        <taxon>Tepidiformales</taxon>
        <taxon>Tepidiformaceae</taxon>
        <taxon>Tepidiforma</taxon>
    </lineage>
</organism>
<feature type="compositionally biased region" description="Low complexity" evidence="6">
    <location>
        <begin position="500"/>
        <end position="509"/>
    </location>
</feature>
<feature type="domain" description="VWFA" evidence="8">
    <location>
        <begin position="84"/>
        <end position="260"/>
    </location>
</feature>
<comment type="caution">
    <text evidence="9">The sequence shown here is derived from an EMBL/GenBank/DDBJ whole genome shotgun (WGS) entry which is preliminary data.</text>
</comment>
<reference evidence="9 10" key="1">
    <citation type="submission" date="2017-09" db="EMBL/GenBank/DDBJ databases">
        <title>Sequencing the genomes of two abundant thermophiles in Great Basin hot springs: Thermocrinis jamiesonii and novel Chloroflexi Thermoflexus hugenholtzii.</title>
        <authorList>
            <person name="Hedlund B."/>
        </authorList>
    </citation>
    <scope>NUCLEOTIDE SEQUENCE [LARGE SCALE GENOMIC DNA]</scope>
    <source>
        <strain evidence="9 10">G233</strain>
    </source>
</reference>
<feature type="transmembrane region" description="Helical" evidence="7">
    <location>
        <begin position="49"/>
        <end position="67"/>
    </location>
</feature>
<evidence type="ECO:0000256" key="2">
    <source>
        <dbReference type="ARBA" id="ARBA00022692"/>
    </source>
</evidence>
<dbReference type="PANTHER" id="PTHR22550:SF5">
    <property type="entry name" value="LEUCINE ZIPPER PROTEIN 4"/>
    <property type="match status" value="1"/>
</dbReference>
<name>A0A2A9HCS9_TEPT2</name>
<dbReference type="InterPro" id="IPR002035">
    <property type="entry name" value="VWF_A"/>
</dbReference>
<protein>
    <submittedName>
        <fullName evidence="9">Mg-chelatase subunit ChlD</fullName>
    </submittedName>
</protein>
<keyword evidence="3 7" id="KW-1133">Transmembrane helix</keyword>
<evidence type="ECO:0000256" key="1">
    <source>
        <dbReference type="ARBA" id="ARBA00022475"/>
    </source>
</evidence>
<feature type="repeat" description="TPR" evidence="5">
    <location>
        <begin position="420"/>
        <end position="453"/>
    </location>
</feature>
<feature type="repeat" description="TPR" evidence="5">
    <location>
        <begin position="384"/>
        <end position="417"/>
    </location>
</feature>
<dbReference type="PANTHER" id="PTHR22550">
    <property type="entry name" value="SPORE GERMINATION PROTEIN"/>
    <property type="match status" value="1"/>
</dbReference>
<dbReference type="SUPFAM" id="SSF48452">
    <property type="entry name" value="TPR-like"/>
    <property type="match status" value="1"/>
</dbReference>
<dbReference type="Pfam" id="PF13519">
    <property type="entry name" value="VWA_2"/>
    <property type="match status" value="1"/>
</dbReference>
<proteinExistence type="predicted"/>